<dbReference type="SUPFAM" id="SSF52540">
    <property type="entry name" value="P-loop containing nucleoside triphosphate hydrolases"/>
    <property type="match status" value="1"/>
</dbReference>
<proteinExistence type="predicted"/>
<gene>
    <name evidence="1" type="ORF">MEDL_54240</name>
</gene>
<accession>A0A8S3UHW9</accession>
<reference evidence="1" key="1">
    <citation type="submission" date="2021-03" db="EMBL/GenBank/DDBJ databases">
        <authorList>
            <person name="Bekaert M."/>
        </authorList>
    </citation>
    <scope>NUCLEOTIDE SEQUENCE</scope>
</reference>
<dbReference type="InterPro" id="IPR027417">
    <property type="entry name" value="P-loop_NTPase"/>
</dbReference>
<evidence type="ECO:0000313" key="1">
    <source>
        <dbReference type="EMBL" id="CAG2242049.1"/>
    </source>
</evidence>
<organism evidence="1 2">
    <name type="scientific">Mytilus edulis</name>
    <name type="common">Blue mussel</name>
    <dbReference type="NCBI Taxonomy" id="6550"/>
    <lineage>
        <taxon>Eukaryota</taxon>
        <taxon>Metazoa</taxon>
        <taxon>Spiralia</taxon>
        <taxon>Lophotrochozoa</taxon>
        <taxon>Mollusca</taxon>
        <taxon>Bivalvia</taxon>
        <taxon>Autobranchia</taxon>
        <taxon>Pteriomorphia</taxon>
        <taxon>Mytilida</taxon>
        <taxon>Mytiloidea</taxon>
        <taxon>Mytilidae</taxon>
        <taxon>Mytilinae</taxon>
        <taxon>Mytilus</taxon>
    </lineage>
</organism>
<protein>
    <submittedName>
        <fullName evidence="1">Uncharacterized protein</fullName>
    </submittedName>
</protein>
<sequence>MVTIRVPLEWKVGFEHCTGEILEEALLNSSYKRKVYLYGDKLRINNDIFRQFIDFSTNYVLGLIKELFRKPATTNVTTLLAVGDDFELSILINAITQKFPNLTVIVPEDPDIAVLKGAVLYGFEPYKFTRMEHEEKGEKLAETLRGLGLEDVIDLQDIFNENYQKSFWNRVYLVGPHSVGKSCLAKILVGEPVPGTRQSTDGIWIYMGKAGMDIDKMEWVFSQKVGNAITEVLTNMLMSMSTYEEERNGKDSFVDVPLYESTQTNERVKFDGSTETIQISSQIVSASHDIDTYETLHTMKDQQLEENSSSDFDLEDHIHQNTSLINQKKKMRLA</sequence>
<dbReference type="AlphaFoldDB" id="A0A8S3UHW9"/>
<dbReference type="EMBL" id="CAJPWZ010002619">
    <property type="protein sequence ID" value="CAG2242049.1"/>
    <property type="molecule type" value="Genomic_DNA"/>
</dbReference>
<keyword evidence="2" id="KW-1185">Reference proteome</keyword>
<evidence type="ECO:0000313" key="2">
    <source>
        <dbReference type="Proteomes" id="UP000683360"/>
    </source>
</evidence>
<name>A0A8S3UHW9_MYTED</name>
<dbReference type="OrthoDB" id="2963168at2759"/>
<dbReference type="Proteomes" id="UP000683360">
    <property type="component" value="Unassembled WGS sequence"/>
</dbReference>
<comment type="caution">
    <text evidence="1">The sequence shown here is derived from an EMBL/GenBank/DDBJ whole genome shotgun (WGS) entry which is preliminary data.</text>
</comment>